<accession>A0ACB6Z3Y6</accession>
<dbReference type="EMBL" id="MU118143">
    <property type="protein sequence ID" value="KAF9644365.1"/>
    <property type="molecule type" value="Genomic_DNA"/>
</dbReference>
<dbReference type="Proteomes" id="UP000886501">
    <property type="component" value="Unassembled WGS sequence"/>
</dbReference>
<protein>
    <submittedName>
        <fullName evidence="1">Uncharacterized protein</fullName>
    </submittedName>
</protein>
<organism evidence="1 2">
    <name type="scientific">Thelephora ganbajun</name>
    <name type="common">Ganba fungus</name>
    <dbReference type="NCBI Taxonomy" id="370292"/>
    <lineage>
        <taxon>Eukaryota</taxon>
        <taxon>Fungi</taxon>
        <taxon>Dikarya</taxon>
        <taxon>Basidiomycota</taxon>
        <taxon>Agaricomycotina</taxon>
        <taxon>Agaricomycetes</taxon>
        <taxon>Thelephorales</taxon>
        <taxon>Thelephoraceae</taxon>
        <taxon>Thelephora</taxon>
    </lineage>
</organism>
<evidence type="ECO:0000313" key="2">
    <source>
        <dbReference type="Proteomes" id="UP000886501"/>
    </source>
</evidence>
<keyword evidence="2" id="KW-1185">Reference proteome</keyword>
<comment type="caution">
    <text evidence="1">The sequence shown here is derived from an EMBL/GenBank/DDBJ whole genome shotgun (WGS) entry which is preliminary data.</text>
</comment>
<sequence length="221" mass="24898">MGFFEIISTSGPHIYHSALLLCPQKSIVRSPYELHARPLTRIVCGLPNSWESSIASTRFPSWIEAAAWSPCSRFIAIPCWDLKLATIVILDGVTLERITTLDYRQYRPPQTQQLAFSQNARLLIWCSGDPEKIISWYLQTGGLVSAIAPKRSWYIIDVFSVTYSACGTMFAVLIHDRPTFTISIYNVLLGTHVYSHSTEGRPLEEIRQEKILLATSACECV</sequence>
<reference evidence="1" key="2">
    <citation type="journal article" date="2020" name="Nat. Commun.">
        <title>Large-scale genome sequencing of mycorrhizal fungi provides insights into the early evolution of symbiotic traits.</title>
        <authorList>
            <person name="Miyauchi S."/>
            <person name="Kiss E."/>
            <person name="Kuo A."/>
            <person name="Drula E."/>
            <person name="Kohler A."/>
            <person name="Sanchez-Garcia M."/>
            <person name="Morin E."/>
            <person name="Andreopoulos B."/>
            <person name="Barry K.W."/>
            <person name="Bonito G."/>
            <person name="Buee M."/>
            <person name="Carver A."/>
            <person name="Chen C."/>
            <person name="Cichocki N."/>
            <person name="Clum A."/>
            <person name="Culley D."/>
            <person name="Crous P.W."/>
            <person name="Fauchery L."/>
            <person name="Girlanda M."/>
            <person name="Hayes R.D."/>
            <person name="Keri Z."/>
            <person name="LaButti K."/>
            <person name="Lipzen A."/>
            <person name="Lombard V."/>
            <person name="Magnuson J."/>
            <person name="Maillard F."/>
            <person name="Murat C."/>
            <person name="Nolan M."/>
            <person name="Ohm R.A."/>
            <person name="Pangilinan J."/>
            <person name="Pereira M.F."/>
            <person name="Perotto S."/>
            <person name="Peter M."/>
            <person name="Pfister S."/>
            <person name="Riley R."/>
            <person name="Sitrit Y."/>
            <person name="Stielow J.B."/>
            <person name="Szollosi G."/>
            <person name="Zifcakova L."/>
            <person name="Stursova M."/>
            <person name="Spatafora J.W."/>
            <person name="Tedersoo L."/>
            <person name="Vaario L.M."/>
            <person name="Yamada A."/>
            <person name="Yan M."/>
            <person name="Wang P."/>
            <person name="Xu J."/>
            <person name="Bruns T."/>
            <person name="Baldrian P."/>
            <person name="Vilgalys R."/>
            <person name="Dunand C."/>
            <person name="Henrissat B."/>
            <person name="Grigoriev I.V."/>
            <person name="Hibbett D."/>
            <person name="Nagy L.G."/>
            <person name="Martin F.M."/>
        </authorList>
    </citation>
    <scope>NUCLEOTIDE SEQUENCE</scope>
    <source>
        <strain evidence="1">P2</strain>
    </source>
</reference>
<proteinExistence type="predicted"/>
<gene>
    <name evidence="1" type="ORF">BDM02DRAFT_986061</name>
</gene>
<evidence type="ECO:0000313" key="1">
    <source>
        <dbReference type="EMBL" id="KAF9644365.1"/>
    </source>
</evidence>
<reference evidence="1" key="1">
    <citation type="submission" date="2019-10" db="EMBL/GenBank/DDBJ databases">
        <authorList>
            <consortium name="DOE Joint Genome Institute"/>
            <person name="Kuo A."/>
            <person name="Miyauchi S."/>
            <person name="Kiss E."/>
            <person name="Drula E."/>
            <person name="Kohler A."/>
            <person name="Sanchez-Garcia M."/>
            <person name="Andreopoulos B."/>
            <person name="Barry K.W."/>
            <person name="Bonito G."/>
            <person name="Buee M."/>
            <person name="Carver A."/>
            <person name="Chen C."/>
            <person name="Cichocki N."/>
            <person name="Clum A."/>
            <person name="Culley D."/>
            <person name="Crous P.W."/>
            <person name="Fauchery L."/>
            <person name="Girlanda M."/>
            <person name="Hayes R."/>
            <person name="Keri Z."/>
            <person name="Labutti K."/>
            <person name="Lipzen A."/>
            <person name="Lombard V."/>
            <person name="Magnuson J."/>
            <person name="Maillard F."/>
            <person name="Morin E."/>
            <person name="Murat C."/>
            <person name="Nolan M."/>
            <person name="Ohm R."/>
            <person name="Pangilinan J."/>
            <person name="Pereira M."/>
            <person name="Perotto S."/>
            <person name="Peter M."/>
            <person name="Riley R."/>
            <person name="Sitrit Y."/>
            <person name="Stielow B."/>
            <person name="Szollosi G."/>
            <person name="Zifcakova L."/>
            <person name="Stursova M."/>
            <person name="Spatafora J.W."/>
            <person name="Tedersoo L."/>
            <person name="Vaario L.-M."/>
            <person name="Yamada A."/>
            <person name="Yan M."/>
            <person name="Wang P."/>
            <person name="Xu J."/>
            <person name="Bruns T."/>
            <person name="Baldrian P."/>
            <person name="Vilgalys R."/>
            <person name="Henrissat B."/>
            <person name="Grigoriev I.V."/>
            <person name="Hibbett D."/>
            <person name="Nagy L.G."/>
            <person name="Martin F.M."/>
        </authorList>
    </citation>
    <scope>NUCLEOTIDE SEQUENCE</scope>
    <source>
        <strain evidence="1">P2</strain>
    </source>
</reference>
<name>A0ACB6Z3Y6_THEGA</name>